<evidence type="ECO:0000313" key="1">
    <source>
        <dbReference type="EMBL" id="KAK2573424.1"/>
    </source>
</evidence>
<comment type="caution">
    <text evidence="1">The sequence shown here is derived from an EMBL/GenBank/DDBJ whole genome shotgun (WGS) entry which is preliminary data.</text>
</comment>
<organism evidence="1 2">
    <name type="scientific">Acropora cervicornis</name>
    <name type="common">Staghorn coral</name>
    <dbReference type="NCBI Taxonomy" id="6130"/>
    <lineage>
        <taxon>Eukaryota</taxon>
        <taxon>Metazoa</taxon>
        <taxon>Cnidaria</taxon>
        <taxon>Anthozoa</taxon>
        <taxon>Hexacorallia</taxon>
        <taxon>Scleractinia</taxon>
        <taxon>Astrocoeniina</taxon>
        <taxon>Acroporidae</taxon>
        <taxon>Acropora</taxon>
    </lineage>
</organism>
<accession>A0AAD9VGB5</accession>
<gene>
    <name evidence="1" type="ORF">P5673_001075</name>
</gene>
<reference evidence="1" key="2">
    <citation type="journal article" date="2023" name="Science">
        <title>Genomic signatures of disease resistance in endangered staghorn corals.</title>
        <authorList>
            <person name="Vollmer S.V."/>
            <person name="Selwyn J.D."/>
            <person name="Despard B.A."/>
            <person name="Roesel C.L."/>
        </authorList>
    </citation>
    <scope>NUCLEOTIDE SEQUENCE</scope>
    <source>
        <strain evidence="1">K2</strain>
    </source>
</reference>
<dbReference type="Proteomes" id="UP001249851">
    <property type="component" value="Unassembled WGS sequence"/>
</dbReference>
<proteinExistence type="predicted"/>
<name>A0AAD9VGB5_ACRCE</name>
<sequence length="80" mass="9023">MVLRNTHVFKVAWVRLRDQRTCLGGEQAALSEKKKNKEGPLKFNDWIKMSGRWIYEQESGYIGGLSEITGDHEGGTQANG</sequence>
<dbReference type="AlphaFoldDB" id="A0AAD9VGB5"/>
<keyword evidence="2" id="KW-1185">Reference proteome</keyword>
<dbReference type="EMBL" id="JARQWQ010000002">
    <property type="protein sequence ID" value="KAK2573424.1"/>
    <property type="molecule type" value="Genomic_DNA"/>
</dbReference>
<reference evidence="1" key="1">
    <citation type="journal article" date="2023" name="G3 (Bethesda)">
        <title>Whole genome assembly and annotation of the endangered Caribbean coral Acropora cervicornis.</title>
        <authorList>
            <person name="Selwyn J.D."/>
            <person name="Vollmer S.V."/>
        </authorList>
    </citation>
    <scope>NUCLEOTIDE SEQUENCE</scope>
    <source>
        <strain evidence="1">K2</strain>
    </source>
</reference>
<protein>
    <submittedName>
        <fullName evidence="1">Uncharacterized protein</fullName>
    </submittedName>
</protein>
<evidence type="ECO:0000313" key="2">
    <source>
        <dbReference type="Proteomes" id="UP001249851"/>
    </source>
</evidence>